<dbReference type="Pfam" id="PF20016">
    <property type="entry name" value="ThsA_Macro"/>
    <property type="match status" value="1"/>
</dbReference>
<keyword evidence="1" id="KW-0812">Transmembrane</keyword>
<feature type="transmembrane region" description="Helical" evidence="1">
    <location>
        <begin position="162"/>
        <end position="186"/>
    </location>
</feature>
<dbReference type="EMBL" id="JABAGR010000014">
    <property type="protein sequence ID" value="NMF26732.1"/>
    <property type="molecule type" value="Genomic_DNA"/>
</dbReference>
<name>A0A7X9TC48_9ACTN</name>
<feature type="transmembrane region" description="Helical" evidence="1">
    <location>
        <begin position="31"/>
        <end position="53"/>
    </location>
</feature>
<proteinExistence type="predicted"/>
<feature type="domain" description="Thoeris protein ThsA Macro" evidence="2">
    <location>
        <begin position="69"/>
        <end position="261"/>
    </location>
</feature>
<dbReference type="AlphaFoldDB" id="A0A7X9TC48"/>
<dbReference type="Proteomes" id="UP000565613">
    <property type="component" value="Unassembled WGS sequence"/>
</dbReference>
<keyword evidence="1" id="KW-0472">Membrane</keyword>
<dbReference type="PROSITE" id="PS51257">
    <property type="entry name" value="PROKAR_LIPOPROTEIN"/>
    <property type="match status" value="1"/>
</dbReference>
<dbReference type="InterPro" id="IPR045535">
    <property type="entry name" value="ThsA_Macro"/>
</dbReference>
<accession>A0A7X9TC48</accession>
<sequence>MKKWWGIVFGLAAIILTFVSCDEIGFNTLVLKLGLLLFLVLLSFAIAIIDTGVHSYRKLWSKGNNTVDACYGDIFGMTENEDSLCVIPVNTAFDTVIDSPFASNKPLVSPNSLHGKWLKWMSDHGSDSKQTDELIAKGLFREKTIDEVEQHLYPKMGRNGRVYPIGTVCPISWCGLNFLLLAVAQYDDDNMAHASRDDICNAIRSAIKFHDREGQGGTLLLPLIGTGKSRAGLSHQESFELTVAVITACRKYVSGSITIVAYDGDKDKVCIW</sequence>
<evidence type="ECO:0000259" key="2">
    <source>
        <dbReference type="Pfam" id="PF20016"/>
    </source>
</evidence>
<protein>
    <recommendedName>
        <fullName evidence="2">Thoeris protein ThsA Macro domain-containing protein</fullName>
    </recommendedName>
</protein>
<evidence type="ECO:0000313" key="4">
    <source>
        <dbReference type="Proteomes" id="UP000565613"/>
    </source>
</evidence>
<reference evidence="3 4" key="1">
    <citation type="submission" date="2020-04" db="EMBL/GenBank/DDBJ databases">
        <authorList>
            <person name="Hitch T.C.A."/>
            <person name="Wylensek D."/>
            <person name="Clavel T."/>
        </authorList>
    </citation>
    <scope>NUCLEOTIDE SEQUENCE [LARGE SCALE GENOMIC DNA]</scope>
    <source>
        <strain evidence="3 4">105184</strain>
    </source>
</reference>
<keyword evidence="1" id="KW-1133">Transmembrane helix</keyword>
<comment type="caution">
    <text evidence="3">The sequence shown here is derived from an EMBL/GenBank/DDBJ whole genome shotgun (WGS) entry which is preliminary data.</text>
</comment>
<gene>
    <name evidence="3" type="ORF">HF885_09940</name>
</gene>
<evidence type="ECO:0000313" key="3">
    <source>
        <dbReference type="EMBL" id="NMF26732.1"/>
    </source>
</evidence>
<organism evidence="3 4">
    <name type="scientific">Parafannyhessea umbonata</name>
    <dbReference type="NCBI Taxonomy" id="604330"/>
    <lineage>
        <taxon>Bacteria</taxon>
        <taxon>Bacillati</taxon>
        <taxon>Actinomycetota</taxon>
        <taxon>Coriobacteriia</taxon>
        <taxon>Coriobacteriales</taxon>
        <taxon>Atopobiaceae</taxon>
        <taxon>Parafannyhessea</taxon>
    </lineage>
</organism>
<evidence type="ECO:0000256" key="1">
    <source>
        <dbReference type="SAM" id="Phobius"/>
    </source>
</evidence>